<protein>
    <submittedName>
        <fullName evidence="1">Uncharacterized protein</fullName>
    </submittedName>
</protein>
<reference evidence="1 2" key="1">
    <citation type="submission" date="2014-09" db="EMBL/GenBank/DDBJ databases">
        <authorList>
            <person name="Chan K.-G."/>
        </authorList>
    </citation>
    <scope>NUCLEOTIDE SEQUENCE [LARGE SCALE GENOMIC DNA]</scope>
    <source>
        <strain evidence="1 2">ND07</strain>
    </source>
</reference>
<keyword evidence="2" id="KW-1185">Reference proteome</keyword>
<dbReference type="AlphaFoldDB" id="A0A089YFH1"/>
<organism evidence="1 2">
    <name type="scientific">Pseudomonas cremoricolorata</name>
    <dbReference type="NCBI Taxonomy" id="157783"/>
    <lineage>
        <taxon>Bacteria</taxon>
        <taxon>Pseudomonadati</taxon>
        <taxon>Pseudomonadota</taxon>
        <taxon>Gammaproteobacteria</taxon>
        <taxon>Pseudomonadales</taxon>
        <taxon>Pseudomonadaceae</taxon>
        <taxon>Pseudomonas</taxon>
    </lineage>
</organism>
<accession>A0A089YFH1</accession>
<dbReference type="EMBL" id="CP009455">
    <property type="protein sequence ID" value="AIR90483.1"/>
    <property type="molecule type" value="Genomic_DNA"/>
</dbReference>
<dbReference type="Proteomes" id="UP000029493">
    <property type="component" value="Chromosome"/>
</dbReference>
<evidence type="ECO:0000313" key="1">
    <source>
        <dbReference type="EMBL" id="AIR90483.1"/>
    </source>
</evidence>
<name>A0A089YFH1_9PSED</name>
<dbReference type="OrthoDB" id="7024507at2"/>
<proteinExistence type="predicted"/>
<dbReference type="KEGG" id="psw:LK03_14825"/>
<evidence type="ECO:0000313" key="2">
    <source>
        <dbReference type="Proteomes" id="UP000029493"/>
    </source>
</evidence>
<gene>
    <name evidence="1" type="ORF">LK03_14825</name>
</gene>
<sequence>MTITKAMALISRRQELQRHLALLFYRSSQWSSAQRKRGAATIENLTQQVVEIYDQLASARAA</sequence>
<dbReference type="STRING" id="157783.LK03_14825"/>
<dbReference type="RefSeq" id="WP_038413075.1">
    <property type="nucleotide sequence ID" value="NZ_CP009455.1"/>
</dbReference>